<gene>
    <name evidence="11" type="ORF">GL263_14865</name>
</gene>
<name>A0ABR6EHU9_9ACTN</name>
<dbReference type="PANTHER" id="PTHR24421:SF10">
    <property type="entry name" value="NITRATE_NITRITE SENSOR PROTEIN NARQ"/>
    <property type="match status" value="1"/>
</dbReference>
<keyword evidence="4" id="KW-0808">Transferase</keyword>
<dbReference type="SUPFAM" id="SSF55874">
    <property type="entry name" value="ATPase domain of HSP90 chaperone/DNA topoisomerase II/histidine kinase"/>
    <property type="match status" value="1"/>
</dbReference>
<feature type="transmembrane region" description="Helical" evidence="9">
    <location>
        <begin position="456"/>
        <end position="479"/>
    </location>
</feature>
<evidence type="ECO:0000256" key="5">
    <source>
        <dbReference type="ARBA" id="ARBA00022741"/>
    </source>
</evidence>
<keyword evidence="9" id="KW-0812">Transmembrane</keyword>
<feature type="transmembrane region" description="Helical" evidence="9">
    <location>
        <begin position="172"/>
        <end position="193"/>
    </location>
</feature>
<organism evidence="11 12">
    <name type="scientific">Streptomyces durbertensis</name>
    <dbReference type="NCBI Taxonomy" id="2448886"/>
    <lineage>
        <taxon>Bacteria</taxon>
        <taxon>Bacillati</taxon>
        <taxon>Actinomycetota</taxon>
        <taxon>Actinomycetes</taxon>
        <taxon>Kitasatosporales</taxon>
        <taxon>Streptomycetaceae</taxon>
        <taxon>Streptomyces</taxon>
    </lineage>
</organism>
<evidence type="ECO:0000256" key="4">
    <source>
        <dbReference type="ARBA" id="ARBA00022679"/>
    </source>
</evidence>
<evidence type="ECO:0000259" key="10">
    <source>
        <dbReference type="Pfam" id="PF07730"/>
    </source>
</evidence>
<feature type="domain" description="Signal transduction histidine kinase subgroup 3 dimerisation and phosphoacceptor" evidence="10">
    <location>
        <begin position="225"/>
        <end position="289"/>
    </location>
</feature>
<dbReference type="Proteomes" id="UP000766698">
    <property type="component" value="Unassembled WGS sequence"/>
</dbReference>
<dbReference type="PANTHER" id="PTHR24421">
    <property type="entry name" value="NITRATE/NITRITE SENSOR PROTEIN NARX-RELATED"/>
    <property type="match status" value="1"/>
</dbReference>
<comment type="caution">
    <text evidence="11">The sequence shown here is derived from an EMBL/GenBank/DDBJ whole genome shotgun (WGS) entry which is preliminary data.</text>
</comment>
<accession>A0ABR6EHU9</accession>
<evidence type="ECO:0000256" key="6">
    <source>
        <dbReference type="ARBA" id="ARBA00022777"/>
    </source>
</evidence>
<protein>
    <recommendedName>
        <fullName evidence="2">histidine kinase</fullName>
        <ecNumber evidence="2">2.7.13.3</ecNumber>
    </recommendedName>
</protein>
<dbReference type="InterPro" id="IPR011712">
    <property type="entry name" value="Sig_transdc_His_kin_sub3_dim/P"/>
</dbReference>
<evidence type="ECO:0000256" key="7">
    <source>
        <dbReference type="ARBA" id="ARBA00022840"/>
    </source>
</evidence>
<proteinExistence type="predicted"/>
<keyword evidence="8" id="KW-0902">Two-component regulatory system</keyword>
<reference evidence="12" key="1">
    <citation type="journal article" date="2020" name="Syst. Appl. Microbiol.">
        <title>Streptomyces alkaliterrae sp. nov., isolated from an alkaline soil, and emended descriptions of Streptomyces alkaliphilus, Streptomyces calidiresistens and Streptomyces durbertensis.</title>
        <authorList>
            <person name="Swiecimska M."/>
            <person name="Golinska P."/>
            <person name="Nouioui I."/>
            <person name="Wypij M."/>
            <person name="Rai M."/>
            <person name="Sangal V."/>
            <person name="Goodfellow M."/>
        </authorList>
    </citation>
    <scope>NUCLEOTIDE SEQUENCE [LARGE SCALE GENOMIC DNA]</scope>
    <source>
        <strain evidence="12">DSM 104538</strain>
    </source>
</reference>
<dbReference type="Gene3D" id="3.30.565.10">
    <property type="entry name" value="Histidine kinase-like ATPase, C-terminal domain"/>
    <property type="match status" value="1"/>
</dbReference>
<dbReference type="Gene3D" id="1.20.5.1930">
    <property type="match status" value="1"/>
</dbReference>
<evidence type="ECO:0000256" key="2">
    <source>
        <dbReference type="ARBA" id="ARBA00012438"/>
    </source>
</evidence>
<dbReference type="EC" id="2.7.13.3" evidence="2"/>
<comment type="catalytic activity">
    <reaction evidence="1">
        <text>ATP + protein L-histidine = ADP + protein N-phospho-L-histidine.</text>
        <dbReference type="EC" id="2.7.13.3"/>
    </reaction>
</comment>
<evidence type="ECO:0000256" key="3">
    <source>
        <dbReference type="ARBA" id="ARBA00022553"/>
    </source>
</evidence>
<dbReference type="GO" id="GO:0016301">
    <property type="term" value="F:kinase activity"/>
    <property type="evidence" value="ECO:0007669"/>
    <property type="project" value="UniProtKB-KW"/>
</dbReference>
<dbReference type="EMBL" id="WMLF01000200">
    <property type="protein sequence ID" value="MBB1244838.1"/>
    <property type="molecule type" value="Genomic_DNA"/>
</dbReference>
<keyword evidence="3" id="KW-0597">Phosphoprotein</keyword>
<dbReference type="Pfam" id="PF07730">
    <property type="entry name" value="HisKA_3"/>
    <property type="match status" value="1"/>
</dbReference>
<feature type="transmembrane region" description="Helical" evidence="9">
    <location>
        <begin position="81"/>
        <end position="98"/>
    </location>
</feature>
<keyword evidence="5" id="KW-0547">Nucleotide-binding</keyword>
<evidence type="ECO:0000256" key="1">
    <source>
        <dbReference type="ARBA" id="ARBA00000085"/>
    </source>
</evidence>
<evidence type="ECO:0000313" key="11">
    <source>
        <dbReference type="EMBL" id="MBB1244838.1"/>
    </source>
</evidence>
<dbReference type="InterPro" id="IPR036890">
    <property type="entry name" value="HATPase_C_sf"/>
</dbReference>
<dbReference type="CDD" id="cd16917">
    <property type="entry name" value="HATPase_UhpB-NarQ-NarX-like"/>
    <property type="match status" value="1"/>
</dbReference>
<feature type="transmembrane region" description="Helical" evidence="9">
    <location>
        <begin position="104"/>
        <end position="128"/>
    </location>
</feature>
<keyword evidence="9" id="KW-1133">Transmembrane helix</keyword>
<keyword evidence="6 11" id="KW-0418">Kinase</keyword>
<keyword evidence="12" id="KW-1185">Reference proteome</keyword>
<dbReference type="InterPro" id="IPR050482">
    <property type="entry name" value="Sensor_HK_TwoCompSys"/>
</dbReference>
<feature type="transmembrane region" description="Helical" evidence="9">
    <location>
        <begin position="140"/>
        <end position="160"/>
    </location>
</feature>
<feature type="transmembrane region" description="Helical" evidence="9">
    <location>
        <begin position="50"/>
        <end position="69"/>
    </location>
</feature>
<keyword evidence="7" id="KW-0067">ATP-binding</keyword>
<evidence type="ECO:0000256" key="8">
    <source>
        <dbReference type="ARBA" id="ARBA00023012"/>
    </source>
</evidence>
<sequence length="565" mass="59710">MDVSTNGGCAGRGAVRNVRFVLKLPDSSPLRDSRGRLRPWRWFFGPGPWTVWRALGEVLALLVLLPIGLGIQLGSGGPGPGLTALAFVLLGLVVALLRRPLPGATLIGTAAAGVVLPGATMLLPLASWSAGKRLERPGRALAVLAAALAIELGSAAYRTLFSGDGLRSWSGVALSLIWFLVVVVIPGLTARYLGQRQRLLASLQAQHRQLLRENAIIARETRLRERQRIAQDMHDSLGHQLTLIAVHTGALQVDPALSGAQREAVGVLRDASVAAMRELREVVGLLKDDVGEEREPGSTPGLDQLDGLVSASNQAGSRAGLSRIGTPRPLAPAADQAAYRIVQEGLTNAHKHAPGAAVEVALRYEPDVVLVEVVTGPPPPEGPAAAGALSVSGGRGLTGLAERARSAGGMLHHGPYGDGGFRLTGVLPYEGDPAPDPRLAAADDLHKAVNGRWRGCLPVVLVAGLLTVSLLIAGLLWLFTEINNGLVTREQYHSVQVGQPEDEVRERLPKGTGLGDVLDAEQKKRPRGSECLVMFAEDSLNKDGSGSLARFCFRDGKLVEKLSFD</sequence>
<evidence type="ECO:0000313" key="12">
    <source>
        <dbReference type="Proteomes" id="UP000766698"/>
    </source>
</evidence>
<evidence type="ECO:0000256" key="9">
    <source>
        <dbReference type="SAM" id="Phobius"/>
    </source>
</evidence>
<keyword evidence="9" id="KW-0472">Membrane</keyword>